<dbReference type="GO" id="GO:0000155">
    <property type="term" value="F:phosphorelay sensor kinase activity"/>
    <property type="evidence" value="ECO:0007669"/>
    <property type="project" value="InterPro"/>
</dbReference>
<dbReference type="InterPro" id="IPR035965">
    <property type="entry name" value="PAS-like_dom_sf"/>
</dbReference>
<dbReference type="STRING" id="362413.RC62_3559"/>
<dbReference type="Gene3D" id="1.10.287.130">
    <property type="match status" value="1"/>
</dbReference>
<dbReference type="InterPro" id="IPR003661">
    <property type="entry name" value="HisK_dim/P_dom"/>
</dbReference>
<dbReference type="SMART" id="SM00086">
    <property type="entry name" value="PAC"/>
    <property type="match status" value="4"/>
</dbReference>
<gene>
    <name evidence="8" type="ORF">RC62_3559</name>
</gene>
<protein>
    <recommendedName>
        <fullName evidence="2">histidine kinase</fullName>
        <ecNumber evidence="2">2.7.13.3</ecNumber>
    </recommendedName>
</protein>
<proteinExistence type="predicted"/>
<evidence type="ECO:0000313" key="8">
    <source>
        <dbReference type="EMBL" id="KQB42552.1"/>
    </source>
</evidence>
<feature type="domain" description="Histidine kinase" evidence="6">
    <location>
        <begin position="588"/>
        <end position="800"/>
    </location>
</feature>
<dbReference type="CDD" id="cd00130">
    <property type="entry name" value="PAS"/>
    <property type="match status" value="3"/>
</dbReference>
<evidence type="ECO:0000259" key="6">
    <source>
        <dbReference type="PROSITE" id="PS50109"/>
    </source>
</evidence>
<keyword evidence="5" id="KW-0418">Kinase</keyword>
<dbReference type="PROSITE" id="PS50109">
    <property type="entry name" value="HIS_KIN"/>
    <property type="match status" value="1"/>
</dbReference>
<dbReference type="PANTHER" id="PTHR43304:SF1">
    <property type="entry name" value="PAC DOMAIN-CONTAINING PROTEIN"/>
    <property type="match status" value="1"/>
</dbReference>
<dbReference type="InterPro" id="IPR013656">
    <property type="entry name" value="PAS_4"/>
</dbReference>
<dbReference type="EMBL" id="JRLF01000006">
    <property type="protein sequence ID" value="KQB42552.1"/>
    <property type="molecule type" value="Genomic_DNA"/>
</dbReference>
<feature type="domain" description="PAS" evidence="7">
    <location>
        <begin position="325"/>
        <end position="380"/>
    </location>
</feature>
<reference evidence="8 9" key="1">
    <citation type="submission" date="2014-09" db="EMBL/GenBank/DDBJ databases">
        <title>Genome sequence of Flavobacterium aquidurense RC62.</title>
        <authorList>
            <person name="Kim J.F."/>
            <person name="Kwak M.-J."/>
        </authorList>
    </citation>
    <scope>NUCLEOTIDE SEQUENCE [LARGE SCALE GENOMIC DNA]</scope>
    <source>
        <strain evidence="8 9">RC62</strain>
    </source>
</reference>
<dbReference type="PRINTS" id="PR00344">
    <property type="entry name" value="BCTRLSENSOR"/>
</dbReference>
<evidence type="ECO:0000256" key="2">
    <source>
        <dbReference type="ARBA" id="ARBA00012438"/>
    </source>
</evidence>
<evidence type="ECO:0000313" key="9">
    <source>
        <dbReference type="Proteomes" id="UP000050443"/>
    </source>
</evidence>
<dbReference type="Pfam" id="PF13188">
    <property type="entry name" value="PAS_8"/>
    <property type="match status" value="1"/>
</dbReference>
<dbReference type="CDD" id="cd00082">
    <property type="entry name" value="HisKA"/>
    <property type="match status" value="1"/>
</dbReference>
<sequence length="801" mass="92559">MLFNTALSPLKGKLRSISKTRAGFLKKIVVVILQHIDKQEHQTMALMEHQDISERKIAEIKLSGTTKELQKSLNEHNKILNFSLDLICSYDEEGRFVNVNKASEIILGYKPEELIGKKYMDFIFHDDIEITEGAGNDVKNGVQLTMFENRYVHKNGSVVHLLWSAAWDDVYKISYGIAKDITDKKKLEKAFEIERQRFDDLFLQAPACMGILKGPNHVYELANNLYLNLIEKKDIIGKTVKEVLPELEAQGIFEFLDIVYKTGETFSANEMLIRFDYHGDGKLHDTYLNFIYQAHRGIDGTIDGILFFGNDVTEQVLSRKKIEESLLRYTSLIEQASDAICFMDESMKIIEANHYACDKLGYTKAEILELSIADFFLKEDLKIKPLRVYALKRGKTIREERRVKRKDGILLDVELSAKKLKDGNTLLFVRDISEHKKAQNTLKENEKKYRYLFDHNPMPMWVIDLVTLKFLDVNKMAVLQYGYTREEFLLMNVLDIRPDKDKDHFIKSLNSSDINATNFNRGVWNHQKKDRTVIPVEVIAHEIIYEGIPARFILSNDITDRKKAELNLERRNKELIKTNSELDRFVYSVSHDLRSPLTSILGLLSFIEDESEEQDTLVHAKMIRNSINRLDEFIKNILSYSRNNRTGLEIEKISIQETVSDILDSLQTMSEAKGINYEIDLKELQPFYTDRLRFNTILENLISNAIKYHKEEETGKYIRITGASDIEYLYINITDNGVGIAPEYHQKIFEMFFRISGNKDGSGIGLYIVKDTIEILQGSIELKSEKGQGTTFIIKLKNLKP</sequence>
<evidence type="ECO:0000256" key="1">
    <source>
        <dbReference type="ARBA" id="ARBA00000085"/>
    </source>
</evidence>
<dbReference type="PROSITE" id="PS50112">
    <property type="entry name" value="PAS"/>
    <property type="match status" value="3"/>
</dbReference>
<dbReference type="SUPFAM" id="SSF55874">
    <property type="entry name" value="ATPase domain of HSP90 chaperone/DNA topoisomerase II/histidine kinase"/>
    <property type="match status" value="1"/>
</dbReference>
<dbReference type="Pfam" id="PF13426">
    <property type="entry name" value="PAS_9"/>
    <property type="match status" value="2"/>
</dbReference>
<dbReference type="Pfam" id="PF00512">
    <property type="entry name" value="HisKA"/>
    <property type="match status" value="1"/>
</dbReference>
<feature type="domain" description="PAS" evidence="7">
    <location>
        <begin position="445"/>
        <end position="510"/>
    </location>
</feature>
<dbReference type="SMART" id="SM00388">
    <property type="entry name" value="HisKA"/>
    <property type="match status" value="1"/>
</dbReference>
<dbReference type="InterPro" id="IPR036097">
    <property type="entry name" value="HisK_dim/P_sf"/>
</dbReference>
<evidence type="ECO:0000256" key="3">
    <source>
        <dbReference type="ARBA" id="ARBA00022553"/>
    </source>
</evidence>
<dbReference type="Gene3D" id="3.30.450.20">
    <property type="entry name" value="PAS domain"/>
    <property type="match status" value="4"/>
</dbReference>
<dbReference type="PANTHER" id="PTHR43304">
    <property type="entry name" value="PHYTOCHROME-LIKE PROTEIN CPH1"/>
    <property type="match status" value="1"/>
</dbReference>
<dbReference type="NCBIfam" id="TIGR00229">
    <property type="entry name" value="sensory_box"/>
    <property type="match status" value="3"/>
</dbReference>
<dbReference type="Pfam" id="PF02518">
    <property type="entry name" value="HATPase_c"/>
    <property type="match status" value="1"/>
</dbReference>
<dbReference type="InterPro" id="IPR036890">
    <property type="entry name" value="HATPase_C_sf"/>
</dbReference>
<dbReference type="EC" id="2.7.13.3" evidence="2"/>
<dbReference type="InterPro" id="IPR005467">
    <property type="entry name" value="His_kinase_dom"/>
</dbReference>
<comment type="catalytic activity">
    <reaction evidence="1">
        <text>ATP + protein L-histidine = ADP + protein N-phospho-L-histidine.</text>
        <dbReference type="EC" id="2.7.13.3"/>
    </reaction>
</comment>
<dbReference type="SMART" id="SM00387">
    <property type="entry name" value="HATPase_c"/>
    <property type="match status" value="1"/>
</dbReference>
<dbReference type="Proteomes" id="UP000050443">
    <property type="component" value="Unassembled WGS sequence"/>
</dbReference>
<keyword evidence="4" id="KW-0808">Transferase</keyword>
<dbReference type="SMART" id="SM00091">
    <property type="entry name" value="PAS"/>
    <property type="match status" value="4"/>
</dbReference>
<dbReference type="SUPFAM" id="SSF55785">
    <property type="entry name" value="PYP-like sensor domain (PAS domain)"/>
    <property type="match status" value="4"/>
</dbReference>
<name>A0A0Q0SBR2_9FLAO</name>
<keyword evidence="3" id="KW-0597">Phosphoprotein</keyword>
<dbReference type="InterPro" id="IPR004358">
    <property type="entry name" value="Sig_transdc_His_kin-like_C"/>
</dbReference>
<dbReference type="PATRIC" id="fig|362413.3.peg.3484"/>
<dbReference type="FunFam" id="3.30.565.10:FF:000006">
    <property type="entry name" value="Sensor histidine kinase WalK"/>
    <property type="match status" value="1"/>
</dbReference>
<evidence type="ECO:0000259" key="7">
    <source>
        <dbReference type="PROSITE" id="PS50112"/>
    </source>
</evidence>
<organism evidence="8 9">
    <name type="scientific">Flavobacterium aquidurense</name>
    <dbReference type="NCBI Taxonomy" id="362413"/>
    <lineage>
        <taxon>Bacteria</taxon>
        <taxon>Pseudomonadati</taxon>
        <taxon>Bacteroidota</taxon>
        <taxon>Flavobacteriia</taxon>
        <taxon>Flavobacteriales</taxon>
        <taxon>Flavobacteriaceae</taxon>
        <taxon>Flavobacterium</taxon>
    </lineage>
</organism>
<accession>A0A0Q0SBR2</accession>
<dbReference type="InterPro" id="IPR001610">
    <property type="entry name" value="PAC"/>
</dbReference>
<feature type="domain" description="PAS" evidence="7">
    <location>
        <begin position="72"/>
        <end position="127"/>
    </location>
</feature>
<comment type="caution">
    <text evidence="8">The sequence shown here is derived from an EMBL/GenBank/DDBJ whole genome shotgun (WGS) entry which is preliminary data.</text>
</comment>
<dbReference type="Pfam" id="PF08448">
    <property type="entry name" value="PAS_4"/>
    <property type="match status" value="1"/>
</dbReference>
<dbReference type="CDD" id="cd00075">
    <property type="entry name" value="HATPase"/>
    <property type="match status" value="1"/>
</dbReference>
<dbReference type="AlphaFoldDB" id="A0A0Q0SBR2"/>
<dbReference type="InterPro" id="IPR000014">
    <property type="entry name" value="PAS"/>
</dbReference>
<dbReference type="SUPFAM" id="SSF47384">
    <property type="entry name" value="Homodimeric domain of signal transducing histidine kinase"/>
    <property type="match status" value="1"/>
</dbReference>
<dbReference type="InterPro" id="IPR003594">
    <property type="entry name" value="HATPase_dom"/>
</dbReference>
<dbReference type="Gene3D" id="3.30.565.10">
    <property type="entry name" value="Histidine kinase-like ATPase, C-terminal domain"/>
    <property type="match status" value="1"/>
</dbReference>
<dbReference type="InterPro" id="IPR052162">
    <property type="entry name" value="Sensor_kinase/Photoreceptor"/>
</dbReference>
<evidence type="ECO:0000256" key="5">
    <source>
        <dbReference type="ARBA" id="ARBA00022777"/>
    </source>
</evidence>
<evidence type="ECO:0000256" key="4">
    <source>
        <dbReference type="ARBA" id="ARBA00022679"/>
    </source>
</evidence>